<name>A0ABW5ZLL4_9BACL</name>
<evidence type="ECO:0000313" key="2">
    <source>
        <dbReference type="EMBL" id="MFD2913843.1"/>
    </source>
</evidence>
<proteinExistence type="predicted"/>
<accession>A0ABW5ZLL4</accession>
<evidence type="ECO:0008006" key="4">
    <source>
        <dbReference type="Google" id="ProtNLM"/>
    </source>
</evidence>
<feature type="transmembrane region" description="Helical" evidence="1">
    <location>
        <begin position="7"/>
        <end position="24"/>
    </location>
</feature>
<dbReference type="RefSeq" id="WP_204730248.1">
    <property type="nucleotide sequence ID" value="NZ_JAFBDK010000015.1"/>
</dbReference>
<dbReference type="Proteomes" id="UP001597561">
    <property type="component" value="Unassembled WGS sequence"/>
</dbReference>
<evidence type="ECO:0000313" key="3">
    <source>
        <dbReference type="Proteomes" id="UP001597561"/>
    </source>
</evidence>
<keyword evidence="3" id="KW-1185">Reference proteome</keyword>
<reference evidence="3" key="1">
    <citation type="journal article" date="2019" name="Int. J. Syst. Evol. Microbiol.">
        <title>The Global Catalogue of Microorganisms (GCM) 10K type strain sequencing project: providing services to taxonomists for standard genome sequencing and annotation.</title>
        <authorList>
            <consortium name="The Broad Institute Genomics Platform"/>
            <consortium name="The Broad Institute Genome Sequencing Center for Infectious Disease"/>
            <person name="Wu L."/>
            <person name="Ma J."/>
        </authorList>
    </citation>
    <scope>NUCLEOTIDE SEQUENCE [LARGE SCALE GENOMIC DNA]</scope>
    <source>
        <strain evidence="3">KCTC 13528</strain>
    </source>
</reference>
<protein>
    <recommendedName>
        <fullName evidence="4">DUF4305 domain-containing protein</fullName>
    </recommendedName>
</protein>
<comment type="caution">
    <text evidence="2">The sequence shown here is derived from an EMBL/GenBank/DDBJ whole genome shotgun (WGS) entry which is preliminary data.</text>
</comment>
<feature type="transmembrane region" description="Helical" evidence="1">
    <location>
        <begin position="30"/>
        <end position="50"/>
    </location>
</feature>
<organism evidence="2 3">
    <name type="scientific">Jeotgalibacillus terrae</name>
    <dbReference type="NCBI Taxonomy" id="587735"/>
    <lineage>
        <taxon>Bacteria</taxon>
        <taxon>Bacillati</taxon>
        <taxon>Bacillota</taxon>
        <taxon>Bacilli</taxon>
        <taxon>Bacillales</taxon>
        <taxon>Caryophanaceae</taxon>
        <taxon>Jeotgalibacillus</taxon>
    </lineage>
</organism>
<keyword evidence="1" id="KW-1133">Transmembrane helix</keyword>
<gene>
    <name evidence="2" type="ORF">ACFS5P_18285</name>
</gene>
<dbReference type="EMBL" id="JBHUPG010000037">
    <property type="protein sequence ID" value="MFD2913843.1"/>
    <property type="molecule type" value="Genomic_DNA"/>
</dbReference>
<keyword evidence="1" id="KW-0472">Membrane</keyword>
<evidence type="ECO:0000256" key="1">
    <source>
        <dbReference type="SAM" id="Phobius"/>
    </source>
</evidence>
<keyword evidence="1" id="KW-0812">Transmembrane</keyword>
<sequence>MMKVQPAMIALNLIFAVFFAVWSIRRFLESDFALGLFLIFISSVNGFIALRRYKIARMHEETK</sequence>